<evidence type="ECO:0000256" key="1">
    <source>
        <dbReference type="ARBA" id="ARBA00004141"/>
    </source>
</evidence>
<evidence type="ECO:0000313" key="10">
    <source>
        <dbReference type="Proteomes" id="UP001499851"/>
    </source>
</evidence>
<dbReference type="InterPro" id="IPR000620">
    <property type="entry name" value="EamA_dom"/>
</dbReference>
<proteinExistence type="inferred from homology"/>
<evidence type="ECO:0000256" key="7">
    <source>
        <dbReference type="SAM" id="Phobius"/>
    </source>
</evidence>
<comment type="similarity">
    <text evidence="2">Belongs to the EamA transporter family.</text>
</comment>
<feature type="transmembrane region" description="Helical" evidence="7">
    <location>
        <begin position="162"/>
        <end position="181"/>
    </location>
</feature>
<feature type="transmembrane region" description="Helical" evidence="7">
    <location>
        <begin position="77"/>
        <end position="96"/>
    </location>
</feature>
<feature type="domain" description="EamA" evidence="8">
    <location>
        <begin position="135"/>
        <end position="273"/>
    </location>
</feature>
<evidence type="ECO:0000256" key="4">
    <source>
        <dbReference type="ARBA" id="ARBA00022989"/>
    </source>
</evidence>
<feature type="transmembrane region" description="Helical" evidence="7">
    <location>
        <begin position="20"/>
        <end position="42"/>
    </location>
</feature>
<comment type="subcellular location">
    <subcellularLocation>
        <location evidence="1">Membrane</location>
        <topology evidence="1">Multi-pass membrane protein</topology>
    </subcellularLocation>
</comment>
<name>A0ABN2HJP3_9ACTN</name>
<sequence>MAVAVMWGLNFIAIDASLQHFPPMFLVALRFALIAIPTMLLVKRPDVPLRWLIGYGLGFGTLQFLFLYWGMAAGMPAGLASLVLQASGPFTMLLGATFLRERVTGPQLLGILVAVGGLAVVGWQRAEHASVLPFLLTLAGALGWAIGNVCNRQARAANPLHLTLWMSTVPPLPMLALALVVEGPARITDSLTDFTGPGALGAVLGLLYTVVIGTILGSGLWTWLMSKHPAGVVAPFSMLVPVTGMTAAWFLLGETVTVPEMLGGVLVVGGVLLGSLVKPRPKRLPDPAPVGARRPGSRTSLGPVLAEK</sequence>
<accession>A0ABN2HJP3</accession>
<protein>
    <submittedName>
        <fullName evidence="9">EamA family transporter</fullName>
    </submittedName>
</protein>
<feature type="transmembrane region" description="Helical" evidence="7">
    <location>
        <begin position="201"/>
        <end position="224"/>
    </location>
</feature>
<feature type="transmembrane region" description="Helical" evidence="7">
    <location>
        <begin position="108"/>
        <end position="126"/>
    </location>
</feature>
<keyword evidence="3 7" id="KW-0812">Transmembrane</keyword>
<comment type="caution">
    <text evidence="9">The sequence shown here is derived from an EMBL/GenBank/DDBJ whole genome shotgun (WGS) entry which is preliminary data.</text>
</comment>
<reference evidence="9 10" key="1">
    <citation type="journal article" date="2019" name="Int. J. Syst. Evol. Microbiol.">
        <title>The Global Catalogue of Microorganisms (GCM) 10K type strain sequencing project: providing services to taxonomists for standard genome sequencing and annotation.</title>
        <authorList>
            <consortium name="The Broad Institute Genomics Platform"/>
            <consortium name="The Broad Institute Genome Sequencing Center for Infectious Disease"/>
            <person name="Wu L."/>
            <person name="Ma J."/>
        </authorList>
    </citation>
    <scope>NUCLEOTIDE SEQUENCE [LARGE SCALE GENOMIC DNA]</scope>
    <source>
        <strain evidence="9 10">JCM 16001</strain>
    </source>
</reference>
<dbReference type="SUPFAM" id="SSF103481">
    <property type="entry name" value="Multidrug resistance efflux transporter EmrE"/>
    <property type="match status" value="2"/>
</dbReference>
<keyword evidence="4 7" id="KW-1133">Transmembrane helix</keyword>
<feature type="transmembrane region" description="Helical" evidence="7">
    <location>
        <begin position="258"/>
        <end position="277"/>
    </location>
</feature>
<keyword evidence="5 7" id="KW-0472">Membrane</keyword>
<dbReference type="Proteomes" id="UP001499851">
    <property type="component" value="Unassembled WGS sequence"/>
</dbReference>
<feature type="region of interest" description="Disordered" evidence="6">
    <location>
        <begin position="284"/>
        <end position="308"/>
    </location>
</feature>
<feature type="transmembrane region" description="Helical" evidence="7">
    <location>
        <begin position="49"/>
        <end position="71"/>
    </location>
</feature>
<gene>
    <name evidence="9" type="ORF">GCM10009830_40160</name>
</gene>
<feature type="transmembrane region" description="Helical" evidence="7">
    <location>
        <begin position="231"/>
        <end position="252"/>
    </location>
</feature>
<dbReference type="InterPro" id="IPR050638">
    <property type="entry name" value="AA-Vitamin_Transporters"/>
</dbReference>
<dbReference type="PANTHER" id="PTHR32322:SF9">
    <property type="entry name" value="AMINO-ACID METABOLITE EFFLUX PUMP-RELATED"/>
    <property type="match status" value="1"/>
</dbReference>
<dbReference type="Pfam" id="PF00892">
    <property type="entry name" value="EamA"/>
    <property type="match status" value="2"/>
</dbReference>
<dbReference type="PANTHER" id="PTHR32322">
    <property type="entry name" value="INNER MEMBRANE TRANSPORTER"/>
    <property type="match status" value="1"/>
</dbReference>
<dbReference type="Gene3D" id="1.10.3730.20">
    <property type="match status" value="2"/>
</dbReference>
<evidence type="ECO:0000313" key="9">
    <source>
        <dbReference type="EMBL" id="GAA1688522.1"/>
    </source>
</evidence>
<dbReference type="InterPro" id="IPR037185">
    <property type="entry name" value="EmrE-like"/>
</dbReference>
<feature type="transmembrane region" description="Helical" evidence="7">
    <location>
        <begin position="132"/>
        <end position="150"/>
    </location>
</feature>
<evidence type="ECO:0000259" key="8">
    <source>
        <dbReference type="Pfam" id="PF00892"/>
    </source>
</evidence>
<feature type="domain" description="EamA" evidence="8">
    <location>
        <begin position="2"/>
        <end position="121"/>
    </location>
</feature>
<evidence type="ECO:0000256" key="2">
    <source>
        <dbReference type="ARBA" id="ARBA00007362"/>
    </source>
</evidence>
<evidence type="ECO:0000256" key="3">
    <source>
        <dbReference type="ARBA" id="ARBA00022692"/>
    </source>
</evidence>
<dbReference type="EMBL" id="BAAAQF010000019">
    <property type="protein sequence ID" value="GAA1688522.1"/>
    <property type="molecule type" value="Genomic_DNA"/>
</dbReference>
<evidence type="ECO:0000256" key="5">
    <source>
        <dbReference type="ARBA" id="ARBA00023136"/>
    </source>
</evidence>
<evidence type="ECO:0000256" key="6">
    <source>
        <dbReference type="SAM" id="MobiDB-lite"/>
    </source>
</evidence>
<organism evidence="9 10">
    <name type="scientific">Glycomyces endophyticus</name>
    <dbReference type="NCBI Taxonomy" id="480996"/>
    <lineage>
        <taxon>Bacteria</taxon>
        <taxon>Bacillati</taxon>
        <taxon>Actinomycetota</taxon>
        <taxon>Actinomycetes</taxon>
        <taxon>Glycomycetales</taxon>
        <taxon>Glycomycetaceae</taxon>
        <taxon>Glycomyces</taxon>
    </lineage>
</organism>
<keyword evidence="10" id="KW-1185">Reference proteome</keyword>